<proteinExistence type="predicted"/>
<accession>A0A507B6B5</accession>
<gene>
    <name evidence="3" type="ORF">E0L32_000748</name>
</gene>
<dbReference type="PANTHER" id="PTHR43625:SF40">
    <property type="entry name" value="ALDO-KETO REDUCTASE YAKC [NADP(+)]"/>
    <property type="match status" value="1"/>
</dbReference>
<reference evidence="3 4" key="1">
    <citation type="submission" date="2019-06" db="EMBL/GenBank/DDBJ databases">
        <title>Draft genome sequence of the filamentous fungus Phialemoniopsis curvata isolated from diesel fuel.</title>
        <authorList>
            <person name="Varaljay V.A."/>
            <person name="Lyon W.J."/>
            <person name="Crouch A.L."/>
            <person name="Drake C.E."/>
            <person name="Hollomon J.M."/>
            <person name="Nadeau L.J."/>
            <person name="Nunn H.S."/>
            <person name="Stevenson B.S."/>
            <person name="Bojanowski C.L."/>
            <person name="Crookes-Goodson W.J."/>
        </authorList>
    </citation>
    <scope>NUCLEOTIDE SEQUENCE [LARGE SCALE GENOMIC DNA]</scope>
    <source>
        <strain evidence="3 4">D216</strain>
    </source>
</reference>
<keyword evidence="4" id="KW-1185">Reference proteome</keyword>
<dbReference type="InParanoid" id="A0A507B6B5"/>
<dbReference type="Proteomes" id="UP000319257">
    <property type="component" value="Unassembled WGS sequence"/>
</dbReference>
<dbReference type="GO" id="GO:0005737">
    <property type="term" value="C:cytoplasm"/>
    <property type="evidence" value="ECO:0007669"/>
    <property type="project" value="TreeGrafter"/>
</dbReference>
<dbReference type="GeneID" id="41968195"/>
<keyword evidence="1" id="KW-0560">Oxidoreductase</keyword>
<dbReference type="Pfam" id="PF00248">
    <property type="entry name" value="Aldo_ket_red"/>
    <property type="match status" value="1"/>
</dbReference>
<dbReference type="InterPro" id="IPR023210">
    <property type="entry name" value="NADP_OxRdtase_dom"/>
</dbReference>
<comment type="caution">
    <text evidence="3">The sequence shown here is derived from an EMBL/GenBank/DDBJ whole genome shotgun (WGS) entry which is preliminary data.</text>
</comment>
<evidence type="ECO:0000259" key="2">
    <source>
        <dbReference type="Pfam" id="PF00248"/>
    </source>
</evidence>
<dbReference type="OrthoDB" id="37537at2759"/>
<dbReference type="PRINTS" id="PR00069">
    <property type="entry name" value="ALDKETRDTASE"/>
</dbReference>
<sequence length="347" mass="38656">MASQNIPLRSLGKNGPKVPAMGFGLMPLSYAYGTVPPDEERFQLLDRALELGCTFWDTADLYGDSEELLGRWFKRTGNRDKIFLASKFGFVKGEPGYAVESSAEYCKKACEESLRLLGTDHIDLYYLHHPNPRVPIEQTIRAMAELKAQGKIHYIGLSNCGVATIRRAHAITPISVVQTEYSAFHRIIEGPEGHNTLKVCRELGISVVCYSPLGRGMLTSTFASLAAPGEDDPKDMRTKSLPRFLGEAKDHNAKIVAKFSELAAKHNCTASQLAIAWLLKQGDDIIPIPGTRKIKWLEQNWAALQIQLSDEDEKEIRYFIETSDIKGKHLPEAFDADLAFVETVEES</sequence>
<evidence type="ECO:0000313" key="4">
    <source>
        <dbReference type="Proteomes" id="UP000319257"/>
    </source>
</evidence>
<dbReference type="Gene3D" id="3.20.20.100">
    <property type="entry name" value="NADP-dependent oxidoreductase domain"/>
    <property type="match status" value="1"/>
</dbReference>
<dbReference type="GO" id="GO:0016491">
    <property type="term" value="F:oxidoreductase activity"/>
    <property type="evidence" value="ECO:0007669"/>
    <property type="project" value="UniProtKB-KW"/>
</dbReference>
<dbReference type="EMBL" id="SKBQ01000003">
    <property type="protein sequence ID" value="TPX12571.1"/>
    <property type="molecule type" value="Genomic_DNA"/>
</dbReference>
<evidence type="ECO:0000313" key="3">
    <source>
        <dbReference type="EMBL" id="TPX12571.1"/>
    </source>
</evidence>
<dbReference type="AlphaFoldDB" id="A0A507B6B5"/>
<organism evidence="3 4">
    <name type="scientific">Thyridium curvatum</name>
    <dbReference type="NCBI Taxonomy" id="1093900"/>
    <lineage>
        <taxon>Eukaryota</taxon>
        <taxon>Fungi</taxon>
        <taxon>Dikarya</taxon>
        <taxon>Ascomycota</taxon>
        <taxon>Pezizomycotina</taxon>
        <taxon>Sordariomycetes</taxon>
        <taxon>Sordariomycetidae</taxon>
        <taxon>Thyridiales</taxon>
        <taxon>Thyridiaceae</taxon>
        <taxon>Thyridium</taxon>
    </lineage>
</organism>
<dbReference type="SUPFAM" id="SSF51430">
    <property type="entry name" value="NAD(P)-linked oxidoreductase"/>
    <property type="match status" value="1"/>
</dbReference>
<dbReference type="RefSeq" id="XP_030994282.1">
    <property type="nucleotide sequence ID" value="XM_031142233.1"/>
</dbReference>
<protein>
    <recommendedName>
        <fullName evidence="2">NADP-dependent oxidoreductase domain-containing protein</fullName>
    </recommendedName>
</protein>
<dbReference type="InterPro" id="IPR020471">
    <property type="entry name" value="AKR"/>
</dbReference>
<dbReference type="PANTHER" id="PTHR43625">
    <property type="entry name" value="AFLATOXIN B1 ALDEHYDE REDUCTASE"/>
    <property type="match status" value="1"/>
</dbReference>
<evidence type="ECO:0000256" key="1">
    <source>
        <dbReference type="ARBA" id="ARBA00023002"/>
    </source>
</evidence>
<feature type="domain" description="NADP-dependent oxidoreductase" evidence="2">
    <location>
        <begin position="21"/>
        <end position="317"/>
    </location>
</feature>
<name>A0A507B6B5_9PEZI</name>
<dbReference type="InterPro" id="IPR036812">
    <property type="entry name" value="NAD(P)_OxRdtase_dom_sf"/>
</dbReference>
<dbReference type="STRING" id="1093900.A0A507B6B5"/>
<dbReference type="InterPro" id="IPR050791">
    <property type="entry name" value="Aldo-Keto_reductase"/>
</dbReference>